<dbReference type="Proteomes" id="UP000617628">
    <property type="component" value="Unassembled WGS sequence"/>
</dbReference>
<name>A0A934RXG9_9BACT</name>
<dbReference type="InterPro" id="IPR014982">
    <property type="entry name" value="GSCFA"/>
</dbReference>
<dbReference type="SUPFAM" id="SSF52266">
    <property type="entry name" value="SGNH hydrolase"/>
    <property type="match status" value="1"/>
</dbReference>
<dbReference type="RefSeq" id="WP_200355236.1">
    <property type="nucleotide sequence ID" value="NZ_JAENIL010000014.1"/>
</dbReference>
<evidence type="ECO:0000313" key="3">
    <source>
        <dbReference type="EMBL" id="MBK1877019.1"/>
    </source>
</evidence>
<dbReference type="PROSITE" id="PS51257">
    <property type="entry name" value="PROKAR_LIPOPROTEIN"/>
    <property type="match status" value="1"/>
</dbReference>
<dbReference type="EMBL" id="JAENIL010000014">
    <property type="protein sequence ID" value="MBK1877019.1"/>
    <property type="molecule type" value="Genomic_DNA"/>
</dbReference>
<organism evidence="3 4">
    <name type="scientific">Pelagicoccus mobilis</name>
    <dbReference type="NCBI Taxonomy" id="415221"/>
    <lineage>
        <taxon>Bacteria</taxon>
        <taxon>Pseudomonadati</taxon>
        <taxon>Verrucomicrobiota</taxon>
        <taxon>Opitutia</taxon>
        <taxon>Puniceicoccales</taxon>
        <taxon>Pelagicoccaceae</taxon>
        <taxon>Pelagicoccus</taxon>
    </lineage>
</organism>
<dbReference type="AlphaFoldDB" id="A0A934RXG9"/>
<accession>A0A934RXG9</accession>
<evidence type="ECO:0000256" key="1">
    <source>
        <dbReference type="SAM" id="Coils"/>
    </source>
</evidence>
<gene>
    <name evidence="3" type="ORF">JIN87_09080</name>
</gene>
<dbReference type="Pfam" id="PF08885">
    <property type="entry name" value="GSCFA"/>
    <property type="match status" value="1"/>
</dbReference>
<sequence length="324" mass="37124">MNFRTEVEIPRPQSQFDYSSGLLTLGSCFADEIGTKLADHLFLCVSNPFGTVFNPLAIAALLDRAVEQTRFEEGEFFWHLELWRHNLVHSSLASTTLETSLENANKSLAQLRDKLAESQLLIISLGSAWVYEIQDSKEVVGHNHKRPLKDFQKRLLQPQEIASKLKTTFNRLLANSPQLKVCLTVSPVRHLKDGLHENNLSKASLLLAADRLAQSSPNIEYFPAYEILNDELRDYRFYANDLAHPSSEAVQFIWEHFLKAYLSKSDWSLFEEIRTLQNSLAHSPTHPETKANRQFHRKLLEQIESLSNRGLDTDPLLEKWNNLS</sequence>
<comment type="caution">
    <text evidence="3">The sequence shown here is derived from an EMBL/GenBank/DDBJ whole genome shotgun (WGS) entry which is preliminary data.</text>
</comment>
<evidence type="ECO:0000259" key="2">
    <source>
        <dbReference type="Pfam" id="PF08885"/>
    </source>
</evidence>
<dbReference type="GO" id="GO:0016788">
    <property type="term" value="F:hydrolase activity, acting on ester bonds"/>
    <property type="evidence" value="ECO:0007669"/>
    <property type="project" value="UniProtKB-ARBA"/>
</dbReference>
<evidence type="ECO:0000313" key="4">
    <source>
        <dbReference type="Proteomes" id="UP000617628"/>
    </source>
</evidence>
<keyword evidence="4" id="KW-1185">Reference proteome</keyword>
<reference evidence="3" key="1">
    <citation type="submission" date="2021-01" db="EMBL/GenBank/DDBJ databases">
        <title>Modified the classification status of verrucomicrobia.</title>
        <authorList>
            <person name="Feng X."/>
        </authorList>
    </citation>
    <scope>NUCLEOTIDE SEQUENCE</scope>
    <source>
        <strain evidence="3">KCTC 13126</strain>
    </source>
</reference>
<dbReference type="Gene3D" id="3.40.50.1110">
    <property type="entry name" value="SGNH hydrolase"/>
    <property type="match status" value="1"/>
</dbReference>
<feature type="coiled-coil region" evidence="1">
    <location>
        <begin position="94"/>
        <end position="121"/>
    </location>
</feature>
<dbReference type="InterPro" id="IPR036514">
    <property type="entry name" value="SGNH_hydro_sf"/>
</dbReference>
<feature type="domain" description="GSCFA" evidence="2">
    <location>
        <begin position="22"/>
        <end position="257"/>
    </location>
</feature>
<protein>
    <submittedName>
        <fullName evidence="3">GSCFA domain-containing protein</fullName>
    </submittedName>
</protein>
<keyword evidence="1" id="KW-0175">Coiled coil</keyword>
<proteinExistence type="predicted"/>